<comment type="caution">
    <text evidence="15">The sequence shown here is derived from an EMBL/GenBank/DDBJ whole genome shotgun (WGS) entry which is preliminary data.</text>
</comment>
<evidence type="ECO:0000313" key="15">
    <source>
        <dbReference type="EMBL" id="KAJ9578789.1"/>
    </source>
</evidence>
<feature type="region of interest" description="Disordered" evidence="11">
    <location>
        <begin position="935"/>
        <end position="992"/>
    </location>
</feature>
<feature type="disulfide bond" evidence="8">
    <location>
        <begin position="1170"/>
        <end position="1185"/>
    </location>
</feature>
<feature type="domain" description="SRCR" evidence="14">
    <location>
        <begin position="1167"/>
        <end position="1309"/>
    </location>
</feature>
<dbReference type="InterPro" id="IPR002172">
    <property type="entry name" value="LDrepeatLR_classA_rpt"/>
</dbReference>
<feature type="compositionally biased region" description="Polar residues" evidence="11">
    <location>
        <begin position="708"/>
        <end position="719"/>
    </location>
</feature>
<dbReference type="SUPFAM" id="SSF57424">
    <property type="entry name" value="LDL receptor-like module"/>
    <property type="match status" value="3"/>
</dbReference>
<accession>A0AAD8E6P8</accession>
<dbReference type="InterPro" id="IPR033116">
    <property type="entry name" value="TRYPSIN_SER"/>
</dbReference>
<dbReference type="PROSITE" id="PS01209">
    <property type="entry name" value="LDLRA_1"/>
    <property type="match status" value="2"/>
</dbReference>
<dbReference type="GO" id="GO:0006508">
    <property type="term" value="P:proteolysis"/>
    <property type="evidence" value="ECO:0007669"/>
    <property type="project" value="UniProtKB-KW"/>
</dbReference>
<keyword evidence="16" id="KW-1185">Reference proteome</keyword>
<dbReference type="InterPro" id="IPR000082">
    <property type="entry name" value="SEA_dom"/>
</dbReference>
<dbReference type="GO" id="GO:0004252">
    <property type="term" value="F:serine-type endopeptidase activity"/>
    <property type="evidence" value="ECO:0007669"/>
    <property type="project" value="InterPro"/>
</dbReference>
<gene>
    <name evidence="15" type="ORF">L9F63_004997</name>
</gene>
<protein>
    <submittedName>
        <fullName evidence="15">Uncharacterized protein</fullName>
    </submittedName>
</protein>
<evidence type="ECO:0000256" key="9">
    <source>
        <dbReference type="PROSITE-ProRule" id="PRU00196"/>
    </source>
</evidence>
<keyword evidence="4 10" id="KW-0720">Serine protease</keyword>
<dbReference type="Gene3D" id="4.10.400.10">
    <property type="entry name" value="Low-density Lipoprotein Receptor"/>
    <property type="match status" value="3"/>
</dbReference>
<evidence type="ECO:0000313" key="16">
    <source>
        <dbReference type="Proteomes" id="UP001233999"/>
    </source>
</evidence>
<dbReference type="InterPro" id="IPR043504">
    <property type="entry name" value="Peptidase_S1_PA_chymotrypsin"/>
</dbReference>
<keyword evidence="5" id="KW-0812">Transmembrane</keyword>
<evidence type="ECO:0000256" key="6">
    <source>
        <dbReference type="ARBA" id="ARBA00023157"/>
    </source>
</evidence>
<dbReference type="InterPro" id="IPR009003">
    <property type="entry name" value="Peptidase_S1_PA"/>
</dbReference>
<dbReference type="InterPro" id="IPR001254">
    <property type="entry name" value="Trypsin_dom"/>
</dbReference>
<dbReference type="PROSITE" id="PS50287">
    <property type="entry name" value="SRCR_2"/>
    <property type="match status" value="1"/>
</dbReference>
<dbReference type="PROSITE" id="PS00134">
    <property type="entry name" value="TRYPSIN_HIS"/>
    <property type="match status" value="1"/>
</dbReference>
<reference evidence="15" key="2">
    <citation type="submission" date="2023-05" db="EMBL/GenBank/DDBJ databases">
        <authorList>
            <person name="Fouks B."/>
        </authorList>
    </citation>
    <scope>NUCLEOTIDE SEQUENCE</scope>
    <source>
        <strain evidence="15">Stay&amp;Tobe</strain>
        <tissue evidence="15">Testes</tissue>
    </source>
</reference>
<keyword evidence="5" id="KW-0735">Signal-anchor</keyword>
<proteinExistence type="predicted"/>
<dbReference type="Pfam" id="PF00089">
    <property type="entry name" value="Trypsin"/>
    <property type="match status" value="1"/>
</dbReference>
<dbReference type="SMART" id="SM00192">
    <property type="entry name" value="LDLa"/>
    <property type="match status" value="3"/>
</dbReference>
<evidence type="ECO:0000256" key="10">
    <source>
        <dbReference type="RuleBase" id="RU363034"/>
    </source>
</evidence>
<evidence type="ECO:0000256" key="11">
    <source>
        <dbReference type="SAM" id="MobiDB-lite"/>
    </source>
</evidence>
<dbReference type="PANTHER" id="PTHR24252">
    <property type="entry name" value="ACROSIN-RELATED"/>
    <property type="match status" value="1"/>
</dbReference>
<feature type="non-terminal residue" evidence="15">
    <location>
        <position position="1"/>
    </location>
</feature>
<dbReference type="PANTHER" id="PTHR24252:SF27">
    <property type="entry name" value="TRANSMEMBRANE PROTEASE SERINE 3-LIKE"/>
    <property type="match status" value="1"/>
</dbReference>
<dbReference type="PROSITE" id="PS50240">
    <property type="entry name" value="TRYPSIN_DOM"/>
    <property type="match status" value="1"/>
</dbReference>
<feature type="compositionally biased region" description="Basic and acidic residues" evidence="11">
    <location>
        <begin position="750"/>
        <end position="775"/>
    </location>
</feature>
<dbReference type="EMBL" id="JASPKZ010008860">
    <property type="protein sequence ID" value="KAJ9578789.1"/>
    <property type="molecule type" value="Genomic_DNA"/>
</dbReference>
<evidence type="ECO:0000259" key="13">
    <source>
        <dbReference type="PROSITE" id="PS50240"/>
    </source>
</evidence>
<dbReference type="CDD" id="cd00190">
    <property type="entry name" value="Tryp_SPc"/>
    <property type="match status" value="1"/>
</dbReference>
<feature type="disulfide bond" evidence="8">
    <location>
        <begin position="1589"/>
        <end position="1604"/>
    </location>
</feature>
<feature type="domain" description="SEA" evidence="12">
    <location>
        <begin position="1"/>
        <end position="84"/>
    </location>
</feature>
<feature type="region of interest" description="Disordered" evidence="11">
    <location>
        <begin position="708"/>
        <end position="785"/>
    </location>
</feature>
<feature type="compositionally biased region" description="Polar residues" evidence="11">
    <location>
        <begin position="727"/>
        <end position="749"/>
    </location>
</feature>
<comment type="subcellular location">
    <subcellularLocation>
        <location evidence="1">Membrane</location>
        <topology evidence="1">Single-pass type II membrane protein</topology>
    </subcellularLocation>
</comment>
<evidence type="ECO:0000256" key="5">
    <source>
        <dbReference type="ARBA" id="ARBA00022968"/>
    </source>
</evidence>
<dbReference type="Pfam" id="PF00057">
    <property type="entry name" value="Ldl_recept_a"/>
    <property type="match status" value="3"/>
</dbReference>
<keyword evidence="2 10" id="KW-0645">Protease</keyword>
<evidence type="ECO:0000259" key="14">
    <source>
        <dbReference type="PROSITE" id="PS50287"/>
    </source>
</evidence>
<dbReference type="InterPro" id="IPR023415">
    <property type="entry name" value="LDLR_class-A_CS"/>
</dbReference>
<feature type="region of interest" description="Disordered" evidence="11">
    <location>
        <begin position="462"/>
        <end position="483"/>
    </location>
</feature>
<evidence type="ECO:0000256" key="3">
    <source>
        <dbReference type="ARBA" id="ARBA00022801"/>
    </source>
</evidence>
<dbReference type="InterPro" id="IPR018114">
    <property type="entry name" value="TRYPSIN_HIS"/>
</dbReference>
<reference evidence="15" key="1">
    <citation type="journal article" date="2023" name="IScience">
        <title>Live-bearing cockroach genome reveals convergent evolutionary mechanisms linked to viviparity in insects and beyond.</title>
        <authorList>
            <person name="Fouks B."/>
            <person name="Harrison M.C."/>
            <person name="Mikhailova A.A."/>
            <person name="Marchal E."/>
            <person name="English S."/>
            <person name="Carruthers M."/>
            <person name="Jennings E.C."/>
            <person name="Chiamaka E.L."/>
            <person name="Frigard R.A."/>
            <person name="Pippel M."/>
            <person name="Attardo G.M."/>
            <person name="Benoit J.B."/>
            <person name="Bornberg-Bauer E."/>
            <person name="Tobe S.S."/>
        </authorList>
    </citation>
    <scope>NUCLEOTIDE SEQUENCE</scope>
    <source>
        <strain evidence="15">Stay&amp;Tobe</strain>
    </source>
</reference>
<keyword evidence="7" id="KW-0325">Glycoprotein</keyword>
<feature type="disulfide bond" evidence="8">
    <location>
        <begin position="1089"/>
        <end position="1107"/>
    </location>
</feature>
<dbReference type="PROSITE" id="PS50068">
    <property type="entry name" value="LDLRA_2"/>
    <property type="match status" value="3"/>
</dbReference>
<dbReference type="Gene3D" id="2.40.10.10">
    <property type="entry name" value="Trypsin-like serine proteases"/>
    <property type="match status" value="1"/>
</dbReference>
<evidence type="ECO:0000259" key="12">
    <source>
        <dbReference type="PROSITE" id="PS50024"/>
    </source>
</evidence>
<feature type="compositionally biased region" description="Basic and acidic residues" evidence="11">
    <location>
        <begin position="887"/>
        <end position="897"/>
    </location>
</feature>
<dbReference type="SMART" id="SM00020">
    <property type="entry name" value="Tryp_SPc"/>
    <property type="match status" value="1"/>
</dbReference>
<feature type="domain" description="Peptidase S1" evidence="13">
    <location>
        <begin position="1326"/>
        <end position="1559"/>
    </location>
</feature>
<evidence type="ECO:0000256" key="1">
    <source>
        <dbReference type="ARBA" id="ARBA00004606"/>
    </source>
</evidence>
<dbReference type="Proteomes" id="UP001233999">
    <property type="component" value="Unassembled WGS sequence"/>
</dbReference>
<feature type="region of interest" description="Disordered" evidence="11">
    <location>
        <begin position="885"/>
        <end position="904"/>
    </location>
</feature>
<dbReference type="InterPro" id="IPR001190">
    <property type="entry name" value="SRCR"/>
</dbReference>
<dbReference type="SUPFAM" id="SSF50494">
    <property type="entry name" value="Trypsin-like serine proteases"/>
    <property type="match status" value="1"/>
</dbReference>
<evidence type="ECO:0000256" key="4">
    <source>
        <dbReference type="ARBA" id="ARBA00022825"/>
    </source>
</evidence>
<feature type="disulfide bond" evidence="8">
    <location>
        <begin position="1577"/>
        <end position="1595"/>
    </location>
</feature>
<evidence type="ECO:0000256" key="2">
    <source>
        <dbReference type="ARBA" id="ARBA00022670"/>
    </source>
</evidence>
<evidence type="ECO:0000256" key="8">
    <source>
        <dbReference type="PROSITE-ProRule" id="PRU00124"/>
    </source>
</evidence>
<organism evidence="15 16">
    <name type="scientific">Diploptera punctata</name>
    <name type="common">Pacific beetle cockroach</name>
    <dbReference type="NCBI Taxonomy" id="6984"/>
    <lineage>
        <taxon>Eukaryota</taxon>
        <taxon>Metazoa</taxon>
        <taxon>Ecdysozoa</taxon>
        <taxon>Arthropoda</taxon>
        <taxon>Hexapoda</taxon>
        <taxon>Insecta</taxon>
        <taxon>Pterygota</taxon>
        <taxon>Neoptera</taxon>
        <taxon>Polyneoptera</taxon>
        <taxon>Dictyoptera</taxon>
        <taxon>Blattodea</taxon>
        <taxon>Blaberoidea</taxon>
        <taxon>Blaberidae</taxon>
        <taxon>Diplopterinae</taxon>
        <taxon>Diploptera</taxon>
    </lineage>
</organism>
<feature type="compositionally biased region" description="Basic and acidic residues" evidence="11">
    <location>
        <begin position="945"/>
        <end position="955"/>
    </location>
</feature>
<keyword evidence="3 10" id="KW-0378">Hydrolase</keyword>
<dbReference type="PROSITE" id="PS00135">
    <property type="entry name" value="TRYPSIN_SER"/>
    <property type="match status" value="1"/>
</dbReference>
<feature type="region of interest" description="Disordered" evidence="11">
    <location>
        <begin position="346"/>
        <end position="379"/>
    </location>
</feature>
<feature type="compositionally biased region" description="Polar residues" evidence="11">
    <location>
        <begin position="466"/>
        <end position="475"/>
    </location>
</feature>
<dbReference type="InterPro" id="IPR036055">
    <property type="entry name" value="LDL_receptor-like_sf"/>
</dbReference>
<name>A0AAD8E6P8_DIPPU</name>
<sequence length="1605" mass="178402">IDKVYQRSQLRPAYKKSAIEKFENGSLVVFFRLYLDRRKIPRSFQNVEETARDILVNELISPRTAAFKNVEIDVTSIFIKRFIDDIDNSTKKKLSSNNKTVEMRHGVLRKPDTLKTSSESTATPEVVALNAAHISTASDSETNQTVGEAVPVIEGSVVVTRIKNGSSNNPLFEKSSVTKVKSNTVNVTSDISISEASLGNAIRNTNHNSTLENSDIIEEISVINKENHLTDQDEMVKDNESKQQNQTLTKKNGEKEILLIGSDQTQNPLNFKTTSYNERYQLQLNLKNETTPSYSLKPPHLQTEEPWRPILPYYTKNSPKPVRTYEYDDDIGTGVAEVVPMPPSALENTARTGNKQPEYSSGFGSFSVSEESQNSHHNDTVSRVSLQVVGTGIINNDDTSLLHTTSGGGTTSESSSTSRSVDNAFTIPELPILHQFHDIDVILKPPTLPGINYRSEENFHNDKWTHNSTNQNVKGSTDMKRKNNNTNTAFRETSMAIQARNPASGSAENHQNFWSDLRKRNEKSHWIELVSSEANVGRFRSTSVPLVTLIPVRSNSGVGRPLRPRPRLPAHLNANITSGINTFDILKIPKRNHSTVRPNLSATYIYSTKFTTPFSLNTERENIKEFKTTTSLRNKISQYYTSSTLLRNSLPLTTKPKTTQSTTLKNRMTATTLQKTTKVTTPSAITTQIMKKPSILPFAMTASNKTVSTSTRRNYTTDITPILPSNLEEQSTNNTHNNNKISKTNITDHQVSESNDKNTKIIKQESLKNKPEDFKLQSSSESPSLLLAEEKSTTKAAQLNTSYETVPIKTVLLTTPSSLTSKKSSTATSHSASTIITTMLSSTEKTPIFINQHLKSQSSSPSSLPLDITESLSYTTVEPLKIPTSSEEIKNKSEEISRNQTHQSKLIASSSISYISNKNSPKIKEKIVSIENKSKSENTLNNTDSENKDIEKNDEITTAIPQKETNKKTTSTAEVSSKLVTSPTNENDTNLPISTTNKINILKDVTTENSIEQNITKTISAEEKLSTKAISSSNSNNHAGIPILTKIYNKAPPQKFDDRVPQLKSSSQDIDYIDLANETDCSGNMSLKCGDGECISVLSRCNQLVDCSDGADERDCTCADYLKAQFLTRKLCDGIVDCWDFSDENNCEWCTPGQFVCPNSQVCVDQHRLCDGSRDCPYGDDEKQCVTVAQNEAQAGDFQYSSEGYLMVRKQGRWGKLCLQNFDKVVERSQSPWEVSDLGRAVCKAMTYSDFDRVNRTVDAAGSSRADDSHYYELAYSSDVNDNTSQPRSSLSFQETQCSRKEVVHVSCRDLECGVRPQAINQWARIVGGGNAAPGAWPWQAALYKEGEFQCGATLIADRWLVSAGHCFYHALDDYWVARLGALRRGSSFPSPYEQLRPVSHIILHPGYVDTGFLNDISLLRLQEPVQFSDFVRPVCLHLLHLLLQLKDGRLCTVVGWGQLFEFGRIFPDTLQEVQLPIISTAECRKRTSSDMISVLVVDRGGRDACLGDSGGPLMCQEKDGRWSLYGVTSNGYGCARANRPGVYTKVANYVPWLQAAMAQQVSSLRDSKTQCKGHRCPLGECLPSTRVCNGFMECSDGSDEKDCW</sequence>
<dbReference type="GO" id="GO:0016020">
    <property type="term" value="C:membrane"/>
    <property type="evidence" value="ECO:0007669"/>
    <property type="project" value="UniProtKB-SubCell"/>
</dbReference>
<feature type="compositionally biased region" description="Low complexity" evidence="11">
    <location>
        <begin position="360"/>
        <end position="372"/>
    </location>
</feature>
<feature type="compositionally biased region" description="Low complexity" evidence="11">
    <location>
        <begin position="399"/>
        <end position="420"/>
    </location>
</feature>
<dbReference type="CDD" id="cd00112">
    <property type="entry name" value="LDLa"/>
    <property type="match status" value="3"/>
</dbReference>
<evidence type="ECO:0000256" key="7">
    <source>
        <dbReference type="ARBA" id="ARBA00023180"/>
    </source>
</evidence>
<feature type="compositionally biased region" description="Polar residues" evidence="11">
    <location>
        <begin position="968"/>
        <end position="992"/>
    </location>
</feature>
<dbReference type="FunFam" id="2.40.10.10:FF:000003">
    <property type="entry name" value="Transmembrane serine protease 3"/>
    <property type="match status" value="1"/>
</dbReference>
<feature type="region of interest" description="Disordered" evidence="11">
    <location>
        <begin position="396"/>
        <end position="420"/>
    </location>
</feature>
<feature type="compositionally biased region" description="Polar residues" evidence="11">
    <location>
        <begin position="346"/>
        <end position="359"/>
    </location>
</feature>
<dbReference type="PRINTS" id="PR00261">
    <property type="entry name" value="LDLRECEPTOR"/>
</dbReference>
<comment type="caution">
    <text evidence="9">Lacks conserved residue(s) required for the propagation of feature annotation.</text>
</comment>
<keyword evidence="6 8" id="KW-1015">Disulfide bond</keyword>
<dbReference type="PROSITE" id="PS50024">
    <property type="entry name" value="SEA"/>
    <property type="match status" value="1"/>
</dbReference>
<feature type="disulfide bond" evidence="8">
    <location>
        <begin position="1101"/>
        <end position="1116"/>
    </location>
</feature>